<dbReference type="OrthoDB" id="6077919at2759"/>
<evidence type="ECO:0000313" key="2">
    <source>
        <dbReference type="EMBL" id="SPP73438.1"/>
    </source>
</evidence>
<reference evidence="3" key="1">
    <citation type="submission" date="2018-01" db="EMBL/GenBank/DDBJ databases">
        <authorList>
            <person name="Alioto T."/>
            <person name="Alioto T."/>
        </authorList>
    </citation>
    <scope>NUCLEOTIDE SEQUENCE [LARGE SCALE GENOMIC DNA]</scope>
</reference>
<dbReference type="EMBL" id="OUUW01000001">
    <property type="protein sequence ID" value="SPP73438.1"/>
    <property type="molecule type" value="Genomic_DNA"/>
</dbReference>
<proteinExistence type="predicted"/>
<name>A0A3B0JQK1_DROGU</name>
<dbReference type="InterPro" id="IPR036236">
    <property type="entry name" value="Znf_C2H2_sf"/>
</dbReference>
<keyword evidence="3" id="KW-1185">Reference proteome</keyword>
<accession>A0A3B0JQK1</accession>
<gene>
    <name evidence="2" type="ORF">DGUA_6G000919</name>
</gene>
<dbReference type="SUPFAM" id="SSF57667">
    <property type="entry name" value="beta-beta-alpha zinc fingers"/>
    <property type="match status" value="1"/>
</dbReference>
<evidence type="ECO:0008006" key="4">
    <source>
        <dbReference type="Google" id="ProtNLM"/>
    </source>
</evidence>
<feature type="region of interest" description="Disordered" evidence="1">
    <location>
        <begin position="54"/>
        <end position="91"/>
    </location>
</feature>
<dbReference type="Proteomes" id="UP000268350">
    <property type="component" value="Unassembled WGS sequence"/>
</dbReference>
<evidence type="ECO:0000313" key="3">
    <source>
        <dbReference type="Proteomes" id="UP000268350"/>
    </source>
</evidence>
<feature type="compositionally biased region" description="Basic and acidic residues" evidence="1">
    <location>
        <begin position="54"/>
        <end position="66"/>
    </location>
</feature>
<organism evidence="2 3">
    <name type="scientific">Drosophila guanche</name>
    <name type="common">Fruit fly</name>
    <dbReference type="NCBI Taxonomy" id="7266"/>
    <lineage>
        <taxon>Eukaryota</taxon>
        <taxon>Metazoa</taxon>
        <taxon>Ecdysozoa</taxon>
        <taxon>Arthropoda</taxon>
        <taxon>Hexapoda</taxon>
        <taxon>Insecta</taxon>
        <taxon>Pterygota</taxon>
        <taxon>Neoptera</taxon>
        <taxon>Endopterygota</taxon>
        <taxon>Diptera</taxon>
        <taxon>Brachycera</taxon>
        <taxon>Muscomorpha</taxon>
        <taxon>Ephydroidea</taxon>
        <taxon>Drosophilidae</taxon>
        <taxon>Drosophila</taxon>
        <taxon>Sophophora</taxon>
    </lineage>
</organism>
<dbReference type="STRING" id="7266.A0A3B0JQK1"/>
<evidence type="ECO:0000256" key="1">
    <source>
        <dbReference type="SAM" id="MobiDB-lite"/>
    </source>
</evidence>
<protein>
    <recommendedName>
        <fullName evidence="4">C2H2-type domain-containing protein</fullName>
    </recommendedName>
</protein>
<dbReference type="AlphaFoldDB" id="A0A3B0JQK1"/>
<dbReference type="OMA" id="VTRRYAC"/>
<sequence length="219" mass="25316">MLFKEDNNGVVTTVHLTPLVNLDTKYQCGHCGNKYMYNGPFSNHVRACKRRSELDADRKSMEDNPKLKISSSDEISRNGPKKRRNNKELTGSWIQLEKKPKRTIKKVYTCFSCEQPFTVELEIGNKSLRYFCNDCTTKIRTDEKTRGPIKSKVPFLCVECGMSYKLEANLMRHMSVCKVLMENRLQNDSMYMAAQVNVSCCSLSIMWQLPFGILVFKQR</sequence>